<keyword evidence="1" id="KW-1133">Transmembrane helix</keyword>
<sequence length="71" mass="8224">MLPAPEIDYMCTSPALDRPAFSLFCSIGIICYRTQGHFFLILYLPTRVSFIIPICYLFNTVFGNRFVFPYT</sequence>
<dbReference type="Proteomes" id="UP000018888">
    <property type="component" value="Unassembled WGS sequence"/>
</dbReference>
<reference evidence="2 3" key="2">
    <citation type="journal article" date="2018" name="New Phytol.">
        <title>High intraspecific genome diversity in the model arbuscular mycorrhizal symbiont Rhizophagus irregularis.</title>
        <authorList>
            <person name="Chen E.C.H."/>
            <person name="Morin E."/>
            <person name="Beaudet D."/>
            <person name="Noel J."/>
            <person name="Yildirir G."/>
            <person name="Ndikumana S."/>
            <person name="Charron P."/>
            <person name="St-Onge C."/>
            <person name="Giorgi J."/>
            <person name="Kruger M."/>
            <person name="Marton T."/>
            <person name="Ropars J."/>
            <person name="Grigoriev I.V."/>
            <person name="Hainaut M."/>
            <person name="Henrissat B."/>
            <person name="Roux C."/>
            <person name="Martin F."/>
            <person name="Corradi N."/>
        </authorList>
    </citation>
    <scope>NUCLEOTIDE SEQUENCE [LARGE SCALE GENOMIC DNA]</scope>
    <source>
        <strain evidence="2 3">DAOM 197198</strain>
    </source>
</reference>
<reference evidence="2 3" key="1">
    <citation type="journal article" date="2013" name="Proc. Natl. Acad. Sci. U.S.A.">
        <title>Genome of an arbuscular mycorrhizal fungus provides insight into the oldest plant symbiosis.</title>
        <authorList>
            <person name="Tisserant E."/>
            <person name="Malbreil M."/>
            <person name="Kuo A."/>
            <person name="Kohler A."/>
            <person name="Symeonidi A."/>
            <person name="Balestrini R."/>
            <person name="Charron P."/>
            <person name="Duensing N."/>
            <person name="Frei Dit Frey N."/>
            <person name="Gianinazzi-Pearson V."/>
            <person name="Gilbert L.B."/>
            <person name="Handa Y."/>
            <person name="Herr J.R."/>
            <person name="Hijri M."/>
            <person name="Koul R."/>
            <person name="Kawaguchi M."/>
            <person name="Krajinski F."/>
            <person name="Lammers P.J."/>
            <person name="Masclaux F.G."/>
            <person name="Murat C."/>
            <person name="Morin E."/>
            <person name="Ndikumana S."/>
            <person name="Pagni M."/>
            <person name="Petitpierre D."/>
            <person name="Requena N."/>
            <person name="Rosikiewicz P."/>
            <person name="Riley R."/>
            <person name="Saito K."/>
            <person name="San Clemente H."/>
            <person name="Shapiro H."/>
            <person name="van Tuinen D."/>
            <person name="Becard G."/>
            <person name="Bonfante P."/>
            <person name="Paszkowski U."/>
            <person name="Shachar-Hill Y.Y."/>
            <person name="Tuskan G.A."/>
            <person name="Young P.W."/>
            <person name="Sanders I.R."/>
            <person name="Henrissat B."/>
            <person name="Rensing S.A."/>
            <person name="Grigoriev I.V."/>
            <person name="Corradi N."/>
            <person name="Roux C."/>
            <person name="Martin F."/>
        </authorList>
    </citation>
    <scope>NUCLEOTIDE SEQUENCE [LARGE SCALE GENOMIC DNA]</scope>
    <source>
        <strain evidence="2 3">DAOM 197198</strain>
    </source>
</reference>
<comment type="caution">
    <text evidence="2">The sequence shown here is derived from an EMBL/GenBank/DDBJ whole genome shotgun (WGS) entry which is preliminary data.</text>
</comment>
<feature type="transmembrane region" description="Helical" evidence="1">
    <location>
        <begin position="50"/>
        <end position="68"/>
    </location>
</feature>
<keyword evidence="3" id="KW-1185">Reference proteome</keyword>
<keyword evidence="1" id="KW-0812">Transmembrane</keyword>
<gene>
    <name evidence="2" type="ORF">GLOIN_2v1664131</name>
</gene>
<evidence type="ECO:0000313" key="3">
    <source>
        <dbReference type="Proteomes" id="UP000018888"/>
    </source>
</evidence>
<protein>
    <submittedName>
        <fullName evidence="2">Uncharacterized protein</fullName>
    </submittedName>
</protein>
<name>A0A2P4PJT5_RHIID</name>
<evidence type="ECO:0000313" key="2">
    <source>
        <dbReference type="EMBL" id="POG65646.1"/>
    </source>
</evidence>
<accession>A0A2P4PJT5</accession>
<proteinExistence type="predicted"/>
<organism evidence="2 3">
    <name type="scientific">Rhizophagus irregularis (strain DAOM 181602 / DAOM 197198 / MUCL 43194)</name>
    <name type="common">Arbuscular mycorrhizal fungus</name>
    <name type="synonym">Glomus intraradices</name>
    <dbReference type="NCBI Taxonomy" id="747089"/>
    <lineage>
        <taxon>Eukaryota</taxon>
        <taxon>Fungi</taxon>
        <taxon>Fungi incertae sedis</taxon>
        <taxon>Mucoromycota</taxon>
        <taxon>Glomeromycotina</taxon>
        <taxon>Glomeromycetes</taxon>
        <taxon>Glomerales</taxon>
        <taxon>Glomeraceae</taxon>
        <taxon>Rhizophagus</taxon>
    </lineage>
</organism>
<dbReference type="AlphaFoldDB" id="A0A2P4PJT5"/>
<keyword evidence="1" id="KW-0472">Membrane</keyword>
<evidence type="ECO:0000256" key="1">
    <source>
        <dbReference type="SAM" id="Phobius"/>
    </source>
</evidence>
<dbReference type="EMBL" id="AUPC02000209">
    <property type="protein sequence ID" value="POG65646.1"/>
    <property type="molecule type" value="Genomic_DNA"/>
</dbReference>
<feature type="transmembrane region" description="Helical" evidence="1">
    <location>
        <begin position="20"/>
        <end position="43"/>
    </location>
</feature>